<name>A0A323URD2_RHOPL</name>
<accession>A0A323URD2</accession>
<dbReference type="Gene3D" id="3.60.21.10">
    <property type="match status" value="1"/>
</dbReference>
<dbReference type="Proteomes" id="UP000248134">
    <property type="component" value="Unassembled WGS sequence"/>
</dbReference>
<dbReference type="InterPro" id="IPR024654">
    <property type="entry name" value="Calcineurin-like_PHP_lpxH"/>
</dbReference>
<proteinExistence type="inferred from homology"/>
<dbReference type="PANTHER" id="PTHR42850">
    <property type="entry name" value="METALLOPHOSPHOESTERASE"/>
    <property type="match status" value="1"/>
</dbReference>
<evidence type="ECO:0000313" key="3">
    <source>
        <dbReference type="EMBL" id="PZA10218.1"/>
    </source>
</evidence>
<dbReference type="InterPro" id="IPR011152">
    <property type="entry name" value="Pesterase_MJ0912"/>
</dbReference>
<evidence type="ECO:0000313" key="4">
    <source>
        <dbReference type="Proteomes" id="UP000248134"/>
    </source>
</evidence>
<dbReference type="InterPro" id="IPR029052">
    <property type="entry name" value="Metallo-depent_PP-like"/>
</dbReference>
<feature type="domain" description="Calcineurin-like phosphoesterase" evidence="2">
    <location>
        <begin position="1"/>
        <end position="209"/>
    </location>
</feature>
<sequence>MLLGLFADIHANRPAFTACLADARQRGIERIVLLGDYVGYGADPDWSVDTVRELVADGAVAVLGNHDAAISQARVQMNAEAEAAIEWTRGQLDSAQRKFLAELPMRHEDHSLLFVHAEATRPDAWIYVTDTSVASRSMQSVSAHVTFCGHVHKPALYSLSVTGKMTTFVPTTDVPVHLLPGRQWHAVLGSVGQPRDGNPAAAYALYDTVKHELTYCRVAYDAAEAARRIRDNGLPPWLADRLLVGR</sequence>
<reference evidence="3 4" key="1">
    <citation type="submission" date="2018-06" db="EMBL/GenBank/DDBJ databases">
        <title>Draft Whole-Genome Sequence of the purple photosynthetic bacterium Rhodospeudomonas palustris XCP.</title>
        <authorList>
            <person name="Rayyan A."/>
            <person name="Meyer T.E."/>
            <person name="Kyndt J.A."/>
        </authorList>
    </citation>
    <scope>NUCLEOTIDE SEQUENCE [LARGE SCALE GENOMIC DNA]</scope>
    <source>
        <strain evidence="3 4">XCP</strain>
    </source>
</reference>
<dbReference type="InterPro" id="IPR050126">
    <property type="entry name" value="Ap4A_hydrolase"/>
</dbReference>
<dbReference type="OrthoDB" id="9813918at2"/>
<protein>
    <submittedName>
        <fullName evidence="3">Metallophosphoesterase</fullName>
    </submittedName>
</protein>
<dbReference type="AlphaFoldDB" id="A0A323URD2"/>
<dbReference type="GO" id="GO:0005737">
    <property type="term" value="C:cytoplasm"/>
    <property type="evidence" value="ECO:0007669"/>
    <property type="project" value="TreeGrafter"/>
</dbReference>
<dbReference type="RefSeq" id="WP_110787767.1">
    <property type="nucleotide sequence ID" value="NZ_QKQS01000024.1"/>
</dbReference>
<dbReference type="GO" id="GO:0016791">
    <property type="term" value="F:phosphatase activity"/>
    <property type="evidence" value="ECO:0007669"/>
    <property type="project" value="TreeGrafter"/>
</dbReference>
<comment type="similarity">
    <text evidence="1">Belongs to the metallophosphoesterase superfamily. YfcE family.</text>
</comment>
<dbReference type="PANTHER" id="PTHR42850:SF2">
    <property type="entry name" value="BLL5683 PROTEIN"/>
    <property type="match status" value="1"/>
</dbReference>
<evidence type="ECO:0000259" key="2">
    <source>
        <dbReference type="Pfam" id="PF12850"/>
    </source>
</evidence>
<dbReference type="Pfam" id="PF12850">
    <property type="entry name" value="Metallophos_2"/>
    <property type="match status" value="1"/>
</dbReference>
<dbReference type="EMBL" id="QKQS01000024">
    <property type="protein sequence ID" value="PZA10218.1"/>
    <property type="molecule type" value="Genomic_DNA"/>
</dbReference>
<comment type="caution">
    <text evidence="3">The sequence shown here is derived from an EMBL/GenBank/DDBJ whole genome shotgun (WGS) entry which is preliminary data.</text>
</comment>
<dbReference type="PIRSF" id="PIRSF000883">
    <property type="entry name" value="Pesterase_MJ0912"/>
    <property type="match status" value="1"/>
</dbReference>
<dbReference type="SUPFAM" id="SSF56300">
    <property type="entry name" value="Metallo-dependent phosphatases"/>
    <property type="match status" value="1"/>
</dbReference>
<evidence type="ECO:0000256" key="1">
    <source>
        <dbReference type="ARBA" id="ARBA00008950"/>
    </source>
</evidence>
<dbReference type="CDD" id="cd00838">
    <property type="entry name" value="MPP_superfamily"/>
    <property type="match status" value="1"/>
</dbReference>
<gene>
    <name evidence="3" type="ORF">DNX69_20075</name>
</gene>
<organism evidence="3 4">
    <name type="scientific">Rhodopseudomonas palustris</name>
    <dbReference type="NCBI Taxonomy" id="1076"/>
    <lineage>
        <taxon>Bacteria</taxon>
        <taxon>Pseudomonadati</taxon>
        <taxon>Pseudomonadota</taxon>
        <taxon>Alphaproteobacteria</taxon>
        <taxon>Hyphomicrobiales</taxon>
        <taxon>Nitrobacteraceae</taxon>
        <taxon>Rhodopseudomonas</taxon>
    </lineage>
</organism>